<gene>
    <name evidence="2" type="ORF">J2S76_003868</name>
</gene>
<organism evidence="2 3">
    <name type="scientific">Ancylobacter vacuolatus</name>
    <dbReference type="NCBI Taxonomy" id="223389"/>
    <lineage>
        <taxon>Bacteria</taxon>
        <taxon>Pseudomonadati</taxon>
        <taxon>Pseudomonadota</taxon>
        <taxon>Alphaproteobacteria</taxon>
        <taxon>Hyphomicrobiales</taxon>
        <taxon>Xanthobacteraceae</taxon>
        <taxon>Ancylobacter</taxon>
    </lineage>
</organism>
<dbReference type="Proteomes" id="UP001238467">
    <property type="component" value="Unassembled WGS sequence"/>
</dbReference>
<keyword evidence="3" id="KW-1185">Reference proteome</keyword>
<name>A0ABU0DMI0_9HYPH</name>
<evidence type="ECO:0000256" key="1">
    <source>
        <dbReference type="SAM" id="MobiDB-lite"/>
    </source>
</evidence>
<protein>
    <submittedName>
        <fullName evidence="2">Uncharacterized protein</fullName>
    </submittedName>
</protein>
<evidence type="ECO:0000313" key="2">
    <source>
        <dbReference type="EMBL" id="MDQ0349420.1"/>
    </source>
</evidence>
<accession>A0ABU0DMI0</accession>
<sequence length="118" mass="13290">MRNRVLLANLTGGELRLICDQRREASGQVRQRRVSDSAAVSVAGIITFGTQAQGWVEALPAERQDGLFRDVADAIAERLGTTLYPQQLDAPLPRRPLRRHHRELHREFGDGERPRGLQ</sequence>
<feature type="region of interest" description="Disordered" evidence="1">
    <location>
        <begin position="87"/>
        <end position="118"/>
    </location>
</feature>
<proteinExistence type="predicted"/>
<comment type="caution">
    <text evidence="2">The sequence shown here is derived from an EMBL/GenBank/DDBJ whole genome shotgun (WGS) entry which is preliminary data.</text>
</comment>
<dbReference type="RefSeq" id="WP_307063107.1">
    <property type="nucleotide sequence ID" value="NZ_JAUSUH010000011.1"/>
</dbReference>
<evidence type="ECO:0000313" key="3">
    <source>
        <dbReference type="Proteomes" id="UP001238467"/>
    </source>
</evidence>
<dbReference type="EMBL" id="JAUSUH010000011">
    <property type="protein sequence ID" value="MDQ0349420.1"/>
    <property type="molecule type" value="Genomic_DNA"/>
</dbReference>
<reference evidence="2 3" key="1">
    <citation type="submission" date="2023-07" db="EMBL/GenBank/DDBJ databases">
        <title>Genomic Encyclopedia of Type Strains, Phase IV (KMG-IV): sequencing the most valuable type-strain genomes for metagenomic binning, comparative biology and taxonomic classification.</title>
        <authorList>
            <person name="Goeker M."/>
        </authorList>
    </citation>
    <scope>NUCLEOTIDE SEQUENCE [LARGE SCALE GENOMIC DNA]</scope>
    <source>
        <strain evidence="2 3">DSM 1277</strain>
    </source>
</reference>
<feature type="compositionally biased region" description="Basic and acidic residues" evidence="1">
    <location>
        <begin position="104"/>
        <end position="118"/>
    </location>
</feature>